<comment type="caution">
    <text evidence="1">The sequence shown here is derived from an EMBL/GenBank/DDBJ whole genome shotgun (WGS) entry which is preliminary data.</text>
</comment>
<keyword evidence="2" id="KW-1185">Reference proteome</keyword>
<gene>
    <name evidence="1" type="ORF">NBRC3257_3253</name>
</gene>
<evidence type="ECO:0000313" key="2">
    <source>
        <dbReference type="Proteomes" id="UP000018209"/>
    </source>
</evidence>
<dbReference type="Proteomes" id="UP000018209">
    <property type="component" value="Unassembled WGS sequence"/>
</dbReference>
<dbReference type="EMBL" id="BASM01000054">
    <property type="protein sequence ID" value="GAD28254.1"/>
    <property type="molecule type" value="Genomic_DNA"/>
</dbReference>
<protein>
    <submittedName>
        <fullName evidence="1">Uncharacterized protein</fullName>
    </submittedName>
</protein>
<evidence type="ECO:0000313" key="1">
    <source>
        <dbReference type="EMBL" id="GAD28254.1"/>
    </source>
</evidence>
<accession>A0ABQ0J1E8</accession>
<sequence length="41" mass="4221">MVAPSVAVFAIFNSLVPGFSARDAGLDALFFCKASLNQSAS</sequence>
<name>A0ABQ0J1E8_GLUTH</name>
<organism evidence="1 2">
    <name type="scientific">Gluconobacter thailandicus NBRC 3257</name>
    <dbReference type="NCBI Taxonomy" id="1381097"/>
    <lineage>
        <taxon>Bacteria</taxon>
        <taxon>Pseudomonadati</taxon>
        <taxon>Pseudomonadota</taxon>
        <taxon>Alphaproteobacteria</taxon>
        <taxon>Acetobacterales</taxon>
        <taxon>Acetobacteraceae</taxon>
        <taxon>Gluconobacter</taxon>
    </lineage>
</organism>
<reference evidence="1 2" key="1">
    <citation type="submission" date="2013-08" db="EMBL/GenBank/DDBJ databases">
        <title>Gluconobacter thailandicus NBRC 3257 whole genome sequence.</title>
        <authorList>
            <person name="Matsutani M."/>
            <person name="Yakushi T."/>
            <person name="Matsushita K."/>
        </authorList>
    </citation>
    <scope>NUCLEOTIDE SEQUENCE [LARGE SCALE GENOMIC DNA]</scope>
    <source>
        <strain evidence="1 2">NBRC 3257</strain>
    </source>
</reference>
<proteinExistence type="predicted"/>